<accession>A0AB39UYR2</accession>
<dbReference type="EMBL" id="CP154858">
    <property type="protein sequence ID" value="XDT73010.1"/>
    <property type="molecule type" value="Genomic_DNA"/>
</dbReference>
<sequence length="81" mass="9312">MGNWLLHELICRAYTVPGSSIQAPGWLRRYSSAYRYQQKRVRFLWGVHALLALLIQHPAWLAASTLFTVFLSFCILDETAS</sequence>
<keyword evidence="1" id="KW-0472">Membrane</keyword>
<evidence type="ECO:0000313" key="2">
    <source>
        <dbReference type="EMBL" id="XDT73010.1"/>
    </source>
</evidence>
<dbReference type="KEGG" id="tcd:AAIA72_03210"/>
<reference evidence="2" key="1">
    <citation type="submission" date="2024-05" db="EMBL/GenBank/DDBJ databases">
        <title>Genome sequencing of novel strain.</title>
        <authorList>
            <person name="Ganbat D."/>
            <person name="Ganbat S."/>
            <person name="Lee S.-J."/>
        </authorList>
    </citation>
    <scope>NUCLEOTIDE SEQUENCE</scope>
    <source>
        <strain evidence="2">SMD15-11</strain>
    </source>
</reference>
<dbReference type="RefSeq" id="WP_369602011.1">
    <property type="nucleotide sequence ID" value="NZ_CP154858.1"/>
</dbReference>
<name>A0AB39UYR2_9GAMM</name>
<evidence type="ECO:0000256" key="1">
    <source>
        <dbReference type="SAM" id="Phobius"/>
    </source>
</evidence>
<protein>
    <submittedName>
        <fullName evidence="2">Uncharacterized protein</fullName>
    </submittedName>
</protein>
<gene>
    <name evidence="2" type="ORF">AAIA72_03210</name>
</gene>
<dbReference type="AlphaFoldDB" id="A0AB39UYR2"/>
<keyword evidence="1" id="KW-0812">Transmembrane</keyword>
<feature type="transmembrane region" description="Helical" evidence="1">
    <location>
        <begin position="43"/>
        <end position="63"/>
    </location>
</feature>
<keyword evidence="1" id="KW-1133">Transmembrane helix</keyword>
<organism evidence="2">
    <name type="scientific">Thermohahella caldifontis</name>
    <dbReference type="NCBI Taxonomy" id="3142973"/>
    <lineage>
        <taxon>Bacteria</taxon>
        <taxon>Pseudomonadati</taxon>
        <taxon>Pseudomonadota</taxon>
        <taxon>Gammaproteobacteria</taxon>
        <taxon>Oceanospirillales</taxon>
        <taxon>Hahellaceae</taxon>
        <taxon>Thermohahella</taxon>
    </lineage>
</organism>
<proteinExistence type="predicted"/>